<evidence type="ECO:0000256" key="1">
    <source>
        <dbReference type="SAM" id="SignalP"/>
    </source>
</evidence>
<feature type="signal peptide" evidence="1">
    <location>
        <begin position="1"/>
        <end position="21"/>
    </location>
</feature>
<organism evidence="2 3">
    <name type="scientific">Pseudoalteromonas gelatinilytica</name>
    <dbReference type="NCBI Taxonomy" id="1703256"/>
    <lineage>
        <taxon>Bacteria</taxon>
        <taxon>Pseudomonadati</taxon>
        <taxon>Pseudomonadota</taxon>
        <taxon>Gammaproteobacteria</taxon>
        <taxon>Alteromonadales</taxon>
        <taxon>Pseudoalteromonadaceae</taxon>
        <taxon>Pseudoalteromonas</taxon>
    </lineage>
</organism>
<dbReference type="Proteomes" id="UP000638462">
    <property type="component" value="Unassembled WGS sequence"/>
</dbReference>
<reference evidence="3" key="1">
    <citation type="journal article" date="2019" name="Int. J. Syst. Evol. Microbiol.">
        <title>The Global Catalogue of Microorganisms (GCM) 10K type strain sequencing project: providing services to taxonomists for standard genome sequencing and annotation.</title>
        <authorList>
            <consortium name="The Broad Institute Genomics Platform"/>
            <consortium name="The Broad Institute Genome Sequencing Center for Infectious Disease"/>
            <person name="Wu L."/>
            <person name="Ma J."/>
        </authorList>
    </citation>
    <scope>NUCLEOTIDE SEQUENCE [LARGE SCALE GENOMIC DNA]</scope>
    <source>
        <strain evidence="3">CGMCC 1.15394</strain>
    </source>
</reference>
<gene>
    <name evidence="2" type="ORF">GCM10008027_41070</name>
</gene>
<name>A0ABQ1U9L0_9GAMM</name>
<proteinExistence type="predicted"/>
<sequence length="316" mass="35397">MKNINKIAFASVLAITLSACSSTKEPIVFENFTGNSSDSFAKTTMRLAGSNKFMDSADGKSGTRKVPGSSVMALGQLLMLDFTGAASTAINDSIIEDEPLAKNAQFIVKVENVSQSALANPESIIARASKKLDEIAAKKGLEIESERTTSTQRIINYKTKNQCENLILVVNNCGQYIGLGRVSSYDQESKSAYVIFEANGNFVSLHLMSDYMGDDVYLYHPRKLGSGNWDYSWAMYAGSHIVIHKGKIHKFITGQNFDDGVDISELRYVFFEEWEKENKSEYNEKYYKNPKDKGKYLYDYHLKDMSFTELPLDTKL</sequence>
<evidence type="ECO:0000313" key="3">
    <source>
        <dbReference type="Proteomes" id="UP000638462"/>
    </source>
</evidence>
<dbReference type="EMBL" id="BMIT01000026">
    <property type="protein sequence ID" value="GGF12011.1"/>
    <property type="molecule type" value="Genomic_DNA"/>
</dbReference>
<keyword evidence="1" id="KW-0732">Signal</keyword>
<dbReference type="PROSITE" id="PS51257">
    <property type="entry name" value="PROKAR_LIPOPROTEIN"/>
    <property type="match status" value="1"/>
</dbReference>
<keyword evidence="3" id="KW-1185">Reference proteome</keyword>
<comment type="caution">
    <text evidence="2">The sequence shown here is derived from an EMBL/GenBank/DDBJ whole genome shotgun (WGS) entry which is preliminary data.</text>
</comment>
<feature type="chain" id="PRO_5045275866" description="Lipoprotein" evidence="1">
    <location>
        <begin position="22"/>
        <end position="316"/>
    </location>
</feature>
<protein>
    <recommendedName>
        <fullName evidence="4">Lipoprotein</fullName>
    </recommendedName>
</protein>
<accession>A0ABQ1U9L0</accession>
<dbReference type="RefSeq" id="WP_188731376.1">
    <property type="nucleotide sequence ID" value="NZ_BMIT01000026.1"/>
</dbReference>
<evidence type="ECO:0008006" key="4">
    <source>
        <dbReference type="Google" id="ProtNLM"/>
    </source>
</evidence>
<evidence type="ECO:0000313" key="2">
    <source>
        <dbReference type="EMBL" id="GGF12011.1"/>
    </source>
</evidence>